<keyword evidence="3" id="KW-1185">Reference proteome</keyword>
<reference evidence="3" key="1">
    <citation type="journal article" date="2010" name="Science">
        <title>Signatures of adaptation to obligate biotrophy in the Hyaloperonospora arabidopsidis genome.</title>
        <authorList>
            <person name="Baxter L."/>
            <person name="Tripathy S."/>
            <person name="Ishaque N."/>
            <person name="Boot N."/>
            <person name="Cabral A."/>
            <person name="Kemen E."/>
            <person name="Thines M."/>
            <person name="Ah-Fong A."/>
            <person name="Anderson R."/>
            <person name="Badejoko W."/>
            <person name="Bittner-Eddy P."/>
            <person name="Boore J.L."/>
            <person name="Chibucos M.C."/>
            <person name="Coates M."/>
            <person name="Dehal P."/>
            <person name="Delehaunty K."/>
            <person name="Dong S."/>
            <person name="Downton P."/>
            <person name="Dumas B."/>
            <person name="Fabro G."/>
            <person name="Fronick C."/>
            <person name="Fuerstenberg S.I."/>
            <person name="Fulton L."/>
            <person name="Gaulin E."/>
            <person name="Govers F."/>
            <person name="Hughes L."/>
            <person name="Humphray S."/>
            <person name="Jiang R.H."/>
            <person name="Judelson H."/>
            <person name="Kamoun S."/>
            <person name="Kyung K."/>
            <person name="Meijer H."/>
            <person name="Minx P."/>
            <person name="Morris P."/>
            <person name="Nelson J."/>
            <person name="Phuntumart V."/>
            <person name="Qutob D."/>
            <person name="Rehmany A."/>
            <person name="Rougon-Cardoso A."/>
            <person name="Ryden P."/>
            <person name="Torto-Alalibo T."/>
            <person name="Studholme D."/>
            <person name="Wang Y."/>
            <person name="Win J."/>
            <person name="Wood J."/>
            <person name="Clifton S.W."/>
            <person name="Rogers J."/>
            <person name="Van den Ackerveken G."/>
            <person name="Jones J.D."/>
            <person name="McDowell J.M."/>
            <person name="Beynon J."/>
            <person name="Tyler B.M."/>
        </authorList>
    </citation>
    <scope>NUCLEOTIDE SEQUENCE [LARGE SCALE GENOMIC DNA]</scope>
    <source>
        <strain evidence="3">Emoy2</strain>
    </source>
</reference>
<feature type="compositionally biased region" description="Polar residues" evidence="1">
    <location>
        <begin position="74"/>
        <end position="83"/>
    </location>
</feature>
<proteinExistence type="predicted"/>
<sequence>MNVSTPTRTITLQHGKTVALEAATASGSRSSPAVTFSPTASTTTSMTTLAKKRRPSVTTTPTIPTTTTAATTTSSESSVQDCISCQERPRRGRRRLLHDDEQRKARRKAQCRLNQRRYRARQRGIISTLSLETGGLSGYMQDLCDYRDFLTSYFTHESEFVAGFDEERPVLVVKYYLRTFRAGFALHSTESSALQESFVRLVCAPDLIAQGVTTDGIDALLLQLKRYTSYHGTFDMRPQNVRVLFAPEQPAQRCAEDKAVWIVQARGRVKLRLSRDTLMLVYPHVLRHHDRLAQRIVGQTIEPEFTMTFYFDADAKVTKLDQQIDFAGTFLRLLGVVEDVATLLDGMLISPFSELGLDSQGTTAESALTRGCKQLSLRYILL</sequence>
<dbReference type="eggNOG" id="ENOG502QSE6">
    <property type="taxonomic scope" value="Eukaryota"/>
</dbReference>
<dbReference type="EnsemblProtists" id="HpaT806417">
    <property type="protein sequence ID" value="HpaP806417"/>
    <property type="gene ID" value="HpaG806417"/>
</dbReference>
<dbReference type="OMA" id="YTSYHGT"/>
<evidence type="ECO:0000256" key="1">
    <source>
        <dbReference type="SAM" id="MobiDB-lite"/>
    </source>
</evidence>
<evidence type="ECO:0000313" key="2">
    <source>
        <dbReference type="EnsemblProtists" id="HpaP806417"/>
    </source>
</evidence>
<dbReference type="AlphaFoldDB" id="M4BJ40"/>
<dbReference type="EMBL" id="JH598312">
    <property type="status" value="NOT_ANNOTATED_CDS"/>
    <property type="molecule type" value="Genomic_DNA"/>
</dbReference>
<protein>
    <submittedName>
        <fullName evidence="2">Uncharacterized protein</fullName>
    </submittedName>
</protein>
<dbReference type="Proteomes" id="UP000011713">
    <property type="component" value="Unassembled WGS sequence"/>
</dbReference>
<feature type="compositionally biased region" description="Low complexity" evidence="1">
    <location>
        <begin position="58"/>
        <end position="73"/>
    </location>
</feature>
<dbReference type="VEuPathDB" id="FungiDB:HpaG806417"/>
<dbReference type="HOGENOM" id="CLU_056311_0_0_1"/>
<feature type="region of interest" description="Disordered" evidence="1">
    <location>
        <begin position="90"/>
        <end position="109"/>
    </location>
</feature>
<feature type="region of interest" description="Disordered" evidence="1">
    <location>
        <begin position="22"/>
        <end position="85"/>
    </location>
</feature>
<evidence type="ECO:0000313" key="3">
    <source>
        <dbReference type="Proteomes" id="UP000011713"/>
    </source>
</evidence>
<name>M4BJ40_HYAAE</name>
<feature type="compositionally biased region" description="Low complexity" evidence="1">
    <location>
        <begin position="30"/>
        <end position="48"/>
    </location>
</feature>
<reference evidence="2" key="2">
    <citation type="submission" date="2015-06" db="UniProtKB">
        <authorList>
            <consortium name="EnsemblProtists"/>
        </authorList>
    </citation>
    <scope>IDENTIFICATION</scope>
    <source>
        <strain evidence="2">Emoy2</strain>
    </source>
</reference>
<organism evidence="2 3">
    <name type="scientific">Hyaloperonospora arabidopsidis (strain Emoy2)</name>
    <name type="common">Downy mildew agent</name>
    <name type="synonym">Peronospora arabidopsidis</name>
    <dbReference type="NCBI Taxonomy" id="559515"/>
    <lineage>
        <taxon>Eukaryota</taxon>
        <taxon>Sar</taxon>
        <taxon>Stramenopiles</taxon>
        <taxon>Oomycota</taxon>
        <taxon>Peronosporomycetes</taxon>
        <taxon>Peronosporales</taxon>
        <taxon>Peronosporaceae</taxon>
        <taxon>Hyaloperonospora</taxon>
    </lineage>
</organism>
<dbReference type="InParanoid" id="M4BJ40"/>
<accession>M4BJ40</accession>